<comment type="function">
    <text evidence="18">Required to facilitate the formation of correct disulfide bonds in some periplasmic proteins and for the assembly of the periplasmic c-type cytochromes. Acts by transferring electrons from cytoplasmic thioredoxin to the periplasm. This transfer involves a cascade of disulfide bond formation and reduction steps.</text>
</comment>
<evidence type="ECO:0000256" key="9">
    <source>
        <dbReference type="ARBA" id="ARBA00022982"/>
    </source>
</evidence>
<evidence type="ECO:0000256" key="11">
    <source>
        <dbReference type="ARBA" id="ARBA00023002"/>
    </source>
</evidence>
<dbReference type="InterPro" id="IPR028250">
    <property type="entry name" value="DsbDN"/>
</dbReference>
<evidence type="ECO:0000256" key="5">
    <source>
        <dbReference type="ARBA" id="ARBA00022519"/>
    </source>
</evidence>
<dbReference type="OrthoDB" id="9811036at2"/>
<feature type="transmembrane region" description="Helical" evidence="18">
    <location>
        <begin position="348"/>
        <end position="369"/>
    </location>
</feature>
<feature type="transmembrane region" description="Helical" evidence="18">
    <location>
        <begin position="506"/>
        <end position="535"/>
    </location>
</feature>
<dbReference type="HAMAP" id="MF_00399">
    <property type="entry name" value="DbsD"/>
    <property type="match status" value="1"/>
</dbReference>
<feature type="disulfide bond" description="Redox-active" evidence="18">
    <location>
        <begin position="126"/>
        <end position="132"/>
    </location>
</feature>
<feature type="transmembrane region" description="Helical" evidence="18">
    <location>
        <begin position="427"/>
        <end position="449"/>
    </location>
</feature>
<feature type="transmembrane region" description="Helical" evidence="18">
    <location>
        <begin position="470"/>
        <end position="494"/>
    </location>
</feature>
<feature type="signal peptide" evidence="18">
    <location>
        <begin position="1"/>
        <end position="19"/>
    </location>
</feature>
<dbReference type="InterPro" id="IPR012336">
    <property type="entry name" value="Thioredoxin-like_fold"/>
</dbReference>
<feature type="transmembrane region" description="Helical" evidence="18">
    <location>
        <begin position="601"/>
        <end position="621"/>
    </location>
</feature>
<gene>
    <name evidence="18" type="primary">dsbD</name>
    <name evidence="20" type="ORF">SAMN02745130_03646</name>
</gene>
<dbReference type="CDD" id="cd02953">
    <property type="entry name" value="DsbDgamma"/>
    <property type="match status" value="1"/>
</dbReference>
<evidence type="ECO:0000256" key="13">
    <source>
        <dbReference type="ARBA" id="ARBA00023136"/>
    </source>
</evidence>
<dbReference type="Pfam" id="PF02683">
    <property type="entry name" value="DsbD_TM"/>
    <property type="match status" value="1"/>
</dbReference>
<keyword evidence="9 18" id="KW-0249">Electron transport</keyword>
<keyword evidence="4 18" id="KW-1003">Cell membrane</keyword>
<feature type="domain" description="Thioredoxin" evidence="19">
    <location>
        <begin position="616"/>
        <end position="769"/>
    </location>
</feature>
<dbReference type="Gene3D" id="2.60.40.1250">
    <property type="entry name" value="Thiol:disulfide interchange protein DsbD, N-terminal domain"/>
    <property type="match status" value="2"/>
</dbReference>
<evidence type="ECO:0000256" key="16">
    <source>
        <dbReference type="ARBA" id="ARBA00047388"/>
    </source>
</evidence>
<evidence type="ECO:0000256" key="12">
    <source>
        <dbReference type="ARBA" id="ARBA00023027"/>
    </source>
</evidence>
<reference evidence="20 21" key="1">
    <citation type="submission" date="2017-02" db="EMBL/GenBank/DDBJ databases">
        <authorList>
            <person name="Peterson S.W."/>
        </authorList>
    </citation>
    <scope>NUCLEOTIDE SEQUENCE [LARGE SCALE GENOMIC DNA]</scope>
    <source>
        <strain evidence="20 21">ATCC 49788</strain>
    </source>
</reference>
<dbReference type="InterPro" id="IPR022910">
    <property type="entry name" value="Thiol_diS_interchange_DbsD"/>
</dbReference>
<keyword evidence="10 18" id="KW-1133">Transmembrane helix</keyword>
<feature type="chain" id="PRO_5013409237" description="Thiol:disulfide interchange protein DsbD" evidence="18">
    <location>
        <begin position="20"/>
        <end position="770"/>
    </location>
</feature>
<evidence type="ECO:0000256" key="10">
    <source>
        <dbReference type="ARBA" id="ARBA00022989"/>
    </source>
</evidence>
<dbReference type="PROSITE" id="PS51352">
    <property type="entry name" value="THIOREDOXIN_2"/>
    <property type="match status" value="1"/>
</dbReference>
<dbReference type="InterPro" id="IPR036249">
    <property type="entry name" value="Thioredoxin-like_sf"/>
</dbReference>
<feature type="disulfide bond" description="Redox-active" evidence="18">
    <location>
        <begin position="684"/>
        <end position="687"/>
    </location>
</feature>
<name>A0A1T4XXK5_9GAMM</name>
<keyword evidence="11 18" id="KW-0560">Oxidoreductase</keyword>
<keyword evidence="5 18" id="KW-0997">Cell inner membrane</keyword>
<dbReference type="InterPro" id="IPR036929">
    <property type="entry name" value="DsbDN_sf"/>
</dbReference>
<evidence type="ECO:0000256" key="17">
    <source>
        <dbReference type="ARBA" id="ARBA00047804"/>
    </source>
</evidence>
<keyword evidence="3 18" id="KW-0813">Transport</keyword>
<evidence type="ECO:0000256" key="1">
    <source>
        <dbReference type="ARBA" id="ARBA00004429"/>
    </source>
</evidence>
<feature type="transmembrane region" description="Helical" evidence="18">
    <location>
        <begin position="547"/>
        <end position="565"/>
    </location>
</feature>
<proteinExistence type="inferred from homology"/>
<keyword evidence="12 18" id="KW-0520">NAD</keyword>
<evidence type="ECO:0000256" key="7">
    <source>
        <dbReference type="ARBA" id="ARBA00022729"/>
    </source>
</evidence>
<sequence precursor="true">MKNLFFICWLFIISLNAAAFPEVLPVNQAFQVSAQALDKEQIRLTWKVTDGYYLYRKKFAVSSKHPEIQFPAADSLNFPTGEIKADPNFGETEVYHQDVVLDLPLTRSKNAQGALELELEAKYQGCADAGLCYPPQKQILKLQLAALDTPPAAESNTDTADTQVAAPLAPATKPVVKSIKPPPATPSDPAVEPVPVDQAFKYNLVAVDQKTLVAHWDIQPDHQLYRSKISFSTQGNEDFHLGAPLFPTGQIVEDDYFGTVEVFSDTLDISIPIIQTENQAPLPKKLSVIAEYQGCSSSTGICYPPVKKTVNIDLSSAPPKLESLPEPPAAKTANDNNSYISALEGASFFGTILLFFGGGLLLAFTPCIFPMFPILSGVIAGQSDLSTRKAFFLSLAYVTASSVAYALIGIFFGLFGANLQMTLQHPVAIGIFATLFVILALSMFGFFDLQLPTSLQSRLNEFSNKQTGGSLLGAAIMGFISTLIVGPCVAPPLAGALTYIAQTKDALLGGIALFTMGFAMGIPLLIVGTSAGHLLPRAGTWMDTTKAIFGMIMLGLAISMLHRIVPIEITMALTGTLLVASGIYMGALDKVSEEATGWKRFWKSIGLIMVFYGAMQLLGVATGSTNLFQPLKGVLTVSANTLAVSPSNQLKFETIKSVEDLEAKLRLAKERQQLTMLDFTAEWCPDCKRLDQTTFVDPTVMKQLQGVQLLKADLTADDEQDRALLRKLIVTGPPTIVFFDNQAKEMKNLRSVGYRNPADFAKHLEQFRIR</sequence>
<dbReference type="PANTHER" id="PTHR32234:SF0">
    <property type="entry name" value="THIOL:DISULFIDE INTERCHANGE PROTEIN DSBD"/>
    <property type="match status" value="1"/>
</dbReference>
<dbReference type="InterPro" id="IPR003834">
    <property type="entry name" value="Cyt_c_assmbl_TM_dom"/>
</dbReference>
<keyword evidence="15 18" id="KW-0676">Redox-active center</keyword>
<accession>A0A1T4XXK5</accession>
<feature type="transmembrane region" description="Helical" evidence="18">
    <location>
        <begin position="571"/>
        <end position="589"/>
    </location>
</feature>
<evidence type="ECO:0000256" key="14">
    <source>
        <dbReference type="ARBA" id="ARBA00023157"/>
    </source>
</evidence>
<evidence type="ECO:0000313" key="21">
    <source>
        <dbReference type="Proteomes" id="UP000190460"/>
    </source>
</evidence>
<dbReference type="GO" id="GO:0047134">
    <property type="term" value="F:protein-disulfide reductase [NAD(P)H] activity"/>
    <property type="evidence" value="ECO:0007669"/>
    <property type="project" value="UniProtKB-UniRule"/>
</dbReference>
<keyword evidence="6 18" id="KW-0812">Transmembrane</keyword>
<comment type="catalytic activity">
    <reaction evidence="16 18">
        <text>[protein]-dithiol + NAD(+) = [protein]-disulfide + NADH + H(+)</text>
        <dbReference type="Rhea" id="RHEA:18749"/>
        <dbReference type="Rhea" id="RHEA-COMP:10593"/>
        <dbReference type="Rhea" id="RHEA-COMP:10594"/>
        <dbReference type="ChEBI" id="CHEBI:15378"/>
        <dbReference type="ChEBI" id="CHEBI:29950"/>
        <dbReference type="ChEBI" id="CHEBI:50058"/>
        <dbReference type="ChEBI" id="CHEBI:57540"/>
        <dbReference type="ChEBI" id="CHEBI:57945"/>
        <dbReference type="EC" id="1.8.1.8"/>
    </reaction>
</comment>
<dbReference type="GO" id="GO:0009055">
    <property type="term" value="F:electron transfer activity"/>
    <property type="evidence" value="ECO:0007669"/>
    <property type="project" value="UniProtKB-UniRule"/>
</dbReference>
<feature type="transmembrane region" description="Helical" evidence="18">
    <location>
        <begin position="390"/>
        <end position="415"/>
    </location>
</feature>
<evidence type="ECO:0000256" key="2">
    <source>
        <dbReference type="ARBA" id="ARBA00007241"/>
    </source>
</evidence>
<dbReference type="SUPFAM" id="SSF52833">
    <property type="entry name" value="Thioredoxin-like"/>
    <property type="match status" value="1"/>
</dbReference>
<comment type="similarity">
    <text evidence="2 18">Belongs to the thioredoxin family. DsbD subfamily.</text>
</comment>
<keyword evidence="14 18" id="KW-1015">Disulfide bond</keyword>
<dbReference type="STRING" id="92487.SAMN02745130_03646"/>
<dbReference type="EMBL" id="FUYB01000026">
    <property type="protein sequence ID" value="SKA94312.1"/>
    <property type="molecule type" value="Genomic_DNA"/>
</dbReference>
<comment type="subcellular location">
    <subcellularLocation>
        <location evidence="1 18">Cell inner membrane</location>
        <topology evidence="1 18">Multi-pass membrane protein</topology>
    </subcellularLocation>
</comment>
<evidence type="ECO:0000256" key="15">
    <source>
        <dbReference type="ARBA" id="ARBA00023284"/>
    </source>
</evidence>
<evidence type="ECO:0000313" key="20">
    <source>
        <dbReference type="EMBL" id="SKA94312.1"/>
    </source>
</evidence>
<dbReference type="Proteomes" id="UP000190460">
    <property type="component" value="Unassembled WGS sequence"/>
</dbReference>
<dbReference type="GO" id="GO:0005886">
    <property type="term" value="C:plasma membrane"/>
    <property type="evidence" value="ECO:0007669"/>
    <property type="project" value="UniProtKB-SubCell"/>
</dbReference>
<evidence type="ECO:0000256" key="4">
    <source>
        <dbReference type="ARBA" id="ARBA00022475"/>
    </source>
</evidence>
<keyword evidence="13 18" id="KW-0472">Membrane</keyword>
<dbReference type="AlphaFoldDB" id="A0A1T4XXK5"/>
<dbReference type="SUPFAM" id="SSF74863">
    <property type="entry name" value="Thiol:disulfide interchange protein DsbD, N-terminal domain (DsbD-alpha)"/>
    <property type="match status" value="2"/>
</dbReference>
<dbReference type="EC" id="1.8.1.8" evidence="18"/>
<dbReference type="InterPro" id="IPR013766">
    <property type="entry name" value="Thioredoxin_domain"/>
</dbReference>
<comment type="catalytic activity">
    <reaction evidence="17 18">
        <text>[protein]-dithiol + NADP(+) = [protein]-disulfide + NADPH + H(+)</text>
        <dbReference type="Rhea" id="RHEA:18753"/>
        <dbReference type="Rhea" id="RHEA-COMP:10593"/>
        <dbReference type="Rhea" id="RHEA-COMP:10594"/>
        <dbReference type="ChEBI" id="CHEBI:15378"/>
        <dbReference type="ChEBI" id="CHEBI:29950"/>
        <dbReference type="ChEBI" id="CHEBI:50058"/>
        <dbReference type="ChEBI" id="CHEBI:57783"/>
        <dbReference type="ChEBI" id="CHEBI:58349"/>
        <dbReference type="EC" id="1.8.1.8"/>
    </reaction>
</comment>
<keyword evidence="21" id="KW-1185">Reference proteome</keyword>
<keyword evidence="8 18" id="KW-0201">Cytochrome c-type biogenesis</keyword>
<dbReference type="PANTHER" id="PTHR32234">
    <property type="entry name" value="THIOL:DISULFIDE INTERCHANGE PROTEIN DSBD"/>
    <property type="match status" value="1"/>
</dbReference>
<dbReference type="NCBIfam" id="NF001419">
    <property type="entry name" value="PRK00293.1"/>
    <property type="match status" value="1"/>
</dbReference>
<evidence type="ECO:0000256" key="3">
    <source>
        <dbReference type="ARBA" id="ARBA00022448"/>
    </source>
</evidence>
<organism evidence="20 21">
    <name type="scientific">Thiothrix eikelboomii</name>
    <dbReference type="NCBI Taxonomy" id="92487"/>
    <lineage>
        <taxon>Bacteria</taxon>
        <taxon>Pseudomonadati</taxon>
        <taxon>Pseudomonadota</taxon>
        <taxon>Gammaproteobacteria</taxon>
        <taxon>Thiotrichales</taxon>
        <taxon>Thiotrichaceae</taxon>
        <taxon>Thiothrix</taxon>
    </lineage>
</organism>
<dbReference type="Gene3D" id="3.40.30.10">
    <property type="entry name" value="Glutaredoxin"/>
    <property type="match status" value="1"/>
</dbReference>
<evidence type="ECO:0000256" key="8">
    <source>
        <dbReference type="ARBA" id="ARBA00022748"/>
    </source>
</evidence>
<dbReference type="Pfam" id="PF13098">
    <property type="entry name" value="Thioredoxin_2"/>
    <property type="match status" value="1"/>
</dbReference>
<comment type="caution">
    <text evidence="18">Lacks conserved residue(s) required for the propagation of feature annotation.</text>
</comment>
<protein>
    <recommendedName>
        <fullName evidence="18">Thiol:disulfide interchange protein DsbD</fullName>
        <ecNumber evidence="18">1.8.1.8</ecNumber>
    </recommendedName>
    <alternativeName>
        <fullName evidence="18">Protein-disulfide reductase</fullName>
        <shortName evidence="18">Disulfide reductase</shortName>
    </alternativeName>
</protein>
<dbReference type="InterPro" id="IPR035671">
    <property type="entry name" value="DsbD_gamma"/>
</dbReference>
<dbReference type="Pfam" id="PF11412">
    <property type="entry name" value="DsbD_N"/>
    <property type="match status" value="2"/>
</dbReference>
<dbReference type="GO" id="GO:0017004">
    <property type="term" value="P:cytochrome complex assembly"/>
    <property type="evidence" value="ECO:0007669"/>
    <property type="project" value="UniProtKB-UniRule"/>
</dbReference>
<evidence type="ECO:0000259" key="19">
    <source>
        <dbReference type="PROSITE" id="PS51352"/>
    </source>
</evidence>
<dbReference type="GO" id="GO:0045454">
    <property type="term" value="P:cell redox homeostasis"/>
    <property type="evidence" value="ECO:0007669"/>
    <property type="project" value="TreeGrafter"/>
</dbReference>
<evidence type="ECO:0000256" key="18">
    <source>
        <dbReference type="HAMAP-Rule" id="MF_00399"/>
    </source>
</evidence>
<keyword evidence="7 18" id="KW-0732">Signal</keyword>
<evidence type="ECO:0000256" key="6">
    <source>
        <dbReference type="ARBA" id="ARBA00022692"/>
    </source>
</evidence>
<dbReference type="RefSeq" id="WP_078924087.1">
    <property type="nucleotide sequence ID" value="NZ_FUYB01000026.1"/>
</dbReference>